<dbReference type="RefSeq" id="WP_150440296.1">
    <property type="nucleotide sequence ID" value="NZ_VYKL01000018.1"/>
</dbReference>
<evidence type="ECO:0000256" key="7">
    <source>
        <dbReference type="SAM" id="Phobius"/>
    </source>
</evidence>
<comment type="similarity">
    <text evidence="6">Belongs to the exbB/tolQ family.</text>
</comment>
<feature type="transmembrane region" description="Helical" evidence="7">
    <location>
        <begin position="127"/>
        <end position="150"/>
    </location>
</feature>
<reference evidence="9 10" key="1">
    <citation type="submission" date="2019-09" db="EMBL/GenBank/DDBJ databases">
        <title>Whole genome sequences of isolates from the Mars Exploration Rovers.</title>
        <authorList>
            <person name="Seuylemezian A."/>
            <person name="Vaishampayan P."/>
        </authorList>
    </citation>
    <scope>NUCLEOTIDE SEQUENCE [LARGE SCALE GENOMIC DNA]</scope>
    <source>
        <strain evidence="9 10">MER_TA_151</strain>
    </source>
</reference>
<comment type="caution">
    <text evidence="9">The sequence shown here is derived from an EMBL/GenBank/DDBJ whole genome shotgun (WGS) entry which is preliminary data.</text>
</comment>
<sequence>MYPLFESIFTTIQDMGTNRFTNIYLLIQFAVFLGLAVVFSLFISREIRTMNKVKTAIDSLTGSDGVDKQINTIFKDIKGSRYKKLWERYYNRVKTKDEEEKINIDSFFSEDVLFHQMGFRPWMDMGAGLFVSIGVLGTFIGLSAGLSNLNVGDTESLRTGIGSLLDGMKVAFYTSVFGVFLSLVWTFFDRYLGHQLESQIDWHAEKLDYLLSTEDEELFLNRLEKISRNQADHLKTLLTDAMEKAMQPMVAQIQQSQTQVQGAFQQLSHQFENLNHGMESQSRLLESQIELTQKNSVDMTDRLVDQITGGTEASITQFSQLINDTQTMQQNMMGTINQVVDSFSIMHQQQNETSEKTERMFSRFDKLSQELEMMGGSYQQASSYMTNLSEQIQAVQNLTREQLPVQQDVLKSNQLLAEKYEKVTQGFSEFNDKAESKHEELLTKLITISTEMSTNYQGISSGFKDSLEVQKQALVDSNQLLTNAQTIVDSIVTVTPQLSNIINHIDTLSDKLNEAQNIQNQLLPVQHDIAKSSNQLAHKYDNLTNGFKEFNEKIERKHVELIDQVTTVSKTMTETYKDMTDSFKQALATQEHSLHESDNLLQSVKEAVSNLVPVAPELREVVGHIDVLRTQLENAQQMQADLLPELVHMRKDTNTVIQEAIVSTGGFVNEITNQIQALQSHWNTTKDHFVATRETLDSSVKDFGENIDHGLSKTFEHVDRTLTKAVSEVSNLVNQFSDVQGDLLDGLEELSDVIVKTRPKEVVSG</sequence>
<feature type="transmembrane region" description="Helical" evidence="7">
    <location>
        <begin position="170"/>
        <end position="188"/>
    </location>
</feature>
<dbReference type="SUPFAM" id="SSF58113">
    <property type="entry name" value="Apolipoprotein A-I"/>
    <property type="match status" value="1"/>
</dbReference>
<dbReference type="InterPro" id="IPR002898">
    <property type="entry name" value="MotA_ExbB_proton_chnl"/>
</dbReference>
<comment type="subcellular location">
    <subcellularLocation>
        <location evidence="1">Cell membrane</location>
        <topology evidence="1">Multi-pass membrane protein</topology>
    </subcellularLocation>
    <subcellularLocation>
        <location evidence="6">Membrane</location>
        <topology evidence="6">Multi-pass membrane protein</topology>
    </subcellularLocation>
</comment>
<dbReference type="EMBL" id="VYKL01000018">
    <property type="protein sequence ID" value="KAA9023896.1"/>
    <property type="molecule type" value="Genomic_DNA"/>
</dbReference>
<dbReference type="SUPFAM" id="SSF58104">
    <property type="entry name" value="Methyl-accepting chemotaxis protein (MCP) signaling domain"/>
    <property type="match status" value="1"/>
</dbReference>
<dbReference type="AlphaFoldDB" id="A0A5J5HSP1"/>
<evidence type="ECO:0000313" key="10">
    <source>
        <dbReference type="Proteomes" id="UP000326671"/>
    </source>
</evidence>
<keyword evidence="5 7" id="KW-0472">Membrane</keyword>
<keyword evidence="6" id="KW-0813">Transport</keyword>
<dbReference type="GO" id="GO:0005886">
    <property type="term" value="C:plasma membrane"/>
    <property type="evidence" value="ECO:0007669"/>
    <property type="project" value="UniProtKB-SubCell"/>
</dbReference>
<feature type="domain" description="MotA/TolQ/ExbB proton channel" evidence="8">
    <location>
        <begin position="128"/>
        <end position="200"/>
    </location>
</feature>
<keyword evidence="3 7" id="KW-0812">Transmembrane</keyword>
<dbReference type="GO" id="GO:0015031">
    <property type="term" value="P:protein transport"/>
    <property type="evidence" value="ECO:0007669"/>
    <property type="project" value="UniProtKB-KW"/>
</dbReference>
<proteinExistence type="inferred from homology"/>
<keyword evidence="2" id="KW-1003">Cell membrane</keyword>
<dbReference type="Proteomes" id="UP000326671">
    <property type="component" value="Unassembled WGS sequence"/>
</dbReference>
<evidence type="ECO:0000256" key="5">
    <source>
        <dbReference type="ARBA" id="ARBA00023136"/>
    </source>
</evidence>
<keyword evidence="10" id="KW-1185">Reference proteome</keyword>
<protein>
    <recommendedName>
        <fullName evidence="8">MotA/TolQ/ExbB proton channel domain-containing protein</fullName>
    </recommendedName>
</protein>
<gene>
    <name evidence="9" type="ORF">F4V44_12220</name>
</gene>
<evidence type="ECO:0000256" key="1">
    <source>
        <dbReference type="ARBA" id="ARBA00004651"/>
    </source>
</evidence>
<evidence type="ECO:0000256" key="4">
    <source>
        <dbReference type="ARBA" id="ARBA00022989"/>
    </source>
</evidence>
<evidence type="ECO:0000256" key="2">
    <source>
        <dbReference type="ARBA" id="ARBA00022475"/>
    </source>
</evidence>
<dbReference type="Pfam" id="PF01618">
    <property type="entry name" value="MotA_ExbB"/>
    <property type="match status" value="1"/>
</dbReference>
<keyword evidence="6" id="KW-0653">Protein transport</keyword>
<evidence type="ECO:0000256" key="6">
    <source>
        <dbReference type="RuleBase" id="RU004057"/>
    </source>
</evidence>
<accession>A0A5J5HSP1</accession>
<organism evidence="9 10">
    <name type="scientific">Niallia endozanthoxylica</name>
    <dbReference type="NCBI Taxonomy" id="2036016"/>
    <lineage>
        <taxon>Bacteria</taxon>
        <taxon>Bacillati</taxon>
        <taxon>Bacillota</taxon>
        <taxon>Bacilli</taxon>
        <taxon>Bacillales</taxon>
        <taxon>Bacillaceae</taxon>
        <taxon>Niallia</taxon>
    </lineage>
</organism>
<keyword evidence="4 7" id="KW-1133">Transmembrane helix</keyword>
<dbReference type="OrthoDB" id="9782541at2"/>
<evidence type="ECO:0000313" key="9">
    <source>
        <dbReference type="EMBL" id="KAA9023896.1"/>
    </source>
</evidence>
<name>A0A5J5HSP1_9BACI</name>
<evidence type="ECO:0000256" key="3">
    <source>
        <dbReference type="ARBA" id="ARBA00022692"/>
    </source>
</evidence>
<evidence type="ECO:0000259" key="8">
    <source>
        <dbReference type="Pfam" id="PF01618"/>
    </source>
</evidence>
<feature type="transmembrane region" description="Helical" evidence="7">
    <location>
        <begin position="23"/>
        <end position="44"/>
    </location>
</feature>